<dbReference type="SUPFAM" id="SSF50475">
    <property type="entry name" value="FMN-binding split barrel"/>
    <property type="match status" value="1"/>
</dbReference>
<evidence type="ECO:0008006" key="4">
    <source>
        <dbReference type="Google" id="ProtNLM"/>
    </source>
</evidence>
<accession>A0A4Q2TAI6</accession>
<reference evidence="2 3" key="1">
    <citation type="submission" date="2019-01" db="EMBL/GenBank/DDBJ databases">
        <title>Novel species of Nocardioides.</title>
        <authorList>
            <person name="Liu Q."/>
            <person name="X Y.-H."/>
        </authorList>
    </citation>
    <scope>NUCLEOTIDE SEQUENCE [LARGE SCALE GENOMIC DNA]</scope>
    <source>
        <strain evidence="2 3">HLT2-9</strain>
    </source>
</reference>
<feature type="region of interest" description="Disordered" evidence="1">
    <location>
        <begin position="142"/>
        <end position="161"/>
    </location>
</feature>
<protein>
    <recommendedName>
        <fullName evidence="4">Pyridoxamine 5'-phosphate oxidase family protein</fullName>
    </recommendedName>
</protein>
<evidence type="ECO:0000313" key="2">
    <source>
        <dbReference type="EMBL" id="RYC13869.1"/>
    </source>
</evidence>
<dbReference type="Proteomes" id="UP000291101">
    <property type="component" value="Unassembled WGS sequence"/>
</dbReference>
<name>A0A4Q2TAI6_9ACTN</name>
<sequence>MRTSKANTPRTFTDLGADECWRLVGVHGVGRVVFAGATYTRVVPTTYDAIHGTAYFRAPTFGELARRADGHEVLLCVDNVDRHDLTGWSVEMTGTAHRVEDAATVATLWSLGRPQSWFPGLQTQWIALPVAQVRGQRVSDHRYRRGSTHSGTISDGHPVASDGRRLTVWENEGGQVRELPYRG</sequence>
<dbReference type="AlphaFoldDB" id="A0A4Q2TAI6"/>
<dbReference type="InterPro" id="IPR024747">
    <property type="entry name" value="Pyridox_Oxase-rel"/>
</dbReference>
<dbReference type="Pfam" id="PF12900">
    <property type="entry name" value="Pyridox_ox_2"/>
    <property type="match status" value="1"/>
</dbReference>
<dbReference type="OrthoDB" id="5193072at2"/>
<dbReference type="Gene3D" id="2.30.110.10">
    <property type="entry name" value="Electron Transport, Fmn-binding Protein, Chain A"/>
    <property type="match status" value="1"/>
</dbReference>
<gene>
    <name evidence="2" type="ORF">EUA94_04590</name>
</gene>
<keyword evidence="3" id="KW-1185">Reference proteome</keyword>
<proteinExistence type="predicted"/>
<dbReference type="InterPro" id="IPR012349">
    <property type="entry name" value="Split_barrel_FMN-bd"/>
</dbReference>
<organism evidence="2 3">
    <name type="scientific">Nocardioides zhouii</name>
    <dbReference type="NCBI Taxonomy" id="1168729"/>
    <lineage>
        <taxon>Bacteria</taxon>
        <taxon>Bacillati</taxon>
        <taxon>Actinomycetota</taxon>
        <taxon>Actinomycetes</taxon>
        <taxon>Propionibacteriales</taxon>
        <taxon>Nocardioidaceae</taxon>
        <taxon>Nocardioides</taxon>
    </lineage>
</organism>
<evidence type="ECO:0000256" key="1">
    <source>
        <dbReference type="SAM" id="MobiDB-lite"/>
    </source>
</evidence>
<dbReference type="EMBL" id="SDWV01000003">
    <property type="protein sequence ID" value="RYC13869.1"/>
    <property type="molecule type" value="Genomic_DNA"/>
</dbReference>
<comment type="caution">
    <text evidence="2">The sequence shown here is derived from an EMBL/GenBank/DDBJ whole genome shotgun (WGS) entry which is preliminary data.</text>
</comment>
<evidence type="ECO:0000313" key="3">
    <source>
        <dbReference type="Proteomes" id="UP000291101"/>
    </source>
</evidence>
<dbReference type="RefSeq" id="WP_129425120.1">
    <property type="nucleotide sequence ID" value="NZ_SDWV01000003.1"/>
</dbReference>